<proteinExistence type="predicted"/>
<name>A0A0B2XIP3_METRA</name>
<gene>
    <name evidence="2" type="ORF">MAA_10743</name>
</gene>
<dbReference type="AlphaFoldDB" id="A0A0B2XIP3"/>
<dbReference type="InterPro" id="IPR001810">
    <property type="entry name" value="F-box_dom"/>
</dbReference>
<reference evidence="2 3" key="1">
    <citation type="journal article" date="2011" name="PLoS Genet.">
        <title>Genome sequencing and comparative transcriptomics of the model entomopathogenic fungi Metarhizium anisopliae and M. acridum.</title>
        <authorList>
            <person name="Gao Q."/>
            <person name="Jin K."/>
            <person name="Ying S.H."/>
            <person name="Zhang Y."/>
            <person name="Xiao G."/>
            <person name="Shang Y."/>
            <person name="Duan Z."/>
            <person name="Hu X."/>
            <person name="Xie X.Q."/>
            <person name="Zhou G."/>
            <person name="Peng G."/>
            <person name="Luo Z."/>
            <person name="Huang W."/>
            <person name="Wang B."/>
            <person name="Fang W."/>
            <person name="Wang S."/>
            <person name="Zhong Y."/>
            <person name="Ma L.J."/>
            <person name="St Leger R.J."/>
            <person name="Zhao G.P."/>
            <person name="Pei Y."/>
            <person name="Feng M.G."/>
            <person name="Xia Y."/>
            <person name="Wang C."/>
        </authorList>
    </citation>
    <scope>NUCLEOTIDE SEQUENCE [LARGE SCALE GENOMIC DNA]</scope>
    <source>
        <strain evidence="3">ARSEF 23 / ATCC MYA-3075</strain>
    </source>
</reference>
<comment type="caution">
    <text evidence="2">The sequence shown here is derived from an EMBL/GenBank/DDBJ whole genome shotgun (WGS) entry which is preliminary data.</text>
</comment>
<organism evidence="2 3">
    <name type="scientific">Metarhizium robertsii (strain ARSEF 23 / ATCC MYA-3075)</name>
    <name type="common">Metarhizium anisopliae (strain ARSEF 23)</name>
    <dbReference type="NCBI Taxonomy" id="655844"/>
    <lineage>
        <taxon>Eukaryota</taxon>
        <taxon>Fungi</taxon>
        <taxon>Dikarya</taxon>
        <taxon>Ascomycota</taxon>
        <taxon>Pezizomycotina</taxon>
        <taxon>Sordariomycetes</taxon>
        <taxon>Hypocreomycetidae</taxon>
        <taxon>Hypocreales</taxon>
        <taxon>Clavicipitaceae</taxon>
        <taxon>Metarhizium</taxon>
    </lineage>
</organism>
<evidence type="ECO:0000313" key="2">
    <source>
        <dbReference type="EMBL" id="KHO11799.1"/>
    </source>
</evidence>
<dbReference type="EMBL" id="ADNJ02000001">
    <property type="protein sequence ID" value="KHO11799.1"/>
    <property type="molecule type" value="Genomic_DNA"/>
</dbReference>
<reference evidence="2 3" key="2">
    <citation type="journal article" date="2014" name="Proc. Natl. Acad. Sci. U.S.A.">
        <title>Trajectory and genomic determinants of fungal-pathogen speciation and host adaptation.</title>
        <authorList>
            <person name="Hu X."/>
            <person name="Xiao G."/>
            <person name="Zheng P."/>
            <person name="Shang Y."/>
            <person name="Su Y."/>
            <person name="Zhang X."/>
            <person name="Liu X."/>
            <person name="Zhan S."/>
            <person name="St Leger R.J."/>
            <person name="Wang C."/>
        </authorList>
    </citation>
    <scope>GENOME REANNOTATION</scope>
    <source>
        <strain evidence="3">ARSEF 23 / ATCC MYA-3075</strain>
    </source>
</reference>
<accession>A0A0B2XIP3</accession>
<protein>
    <submittedName>
        <fullName evidence="2">DNA mismatch repair protein</fullName>
    </submittedName>
</protein>
<dbReference type="PROSITE" id="PS50181">
    <property type="entry name" value="FBOX"/>
    <property type="match status" value="1"/>
</dbReference>
<evidence type="ECO:0000259" key="1">
    <source>
        <dbReference type="PROSITE" id="PS50181"/>
    </source>
</evidence>
<evidence type="ECO:0000313" key="3">
    <source>
        <dbReference type="Proteomes" id="UP000002498"/>
    </source>
</evidence>
<feature type="domain" description="F-box" evidence="1">
    <location>
        <begin position="3"/>
        <end position="48"/>
    </location>
</feature>
<dbReference type="RefSeq" id="XP_011410763.1">
    <property type="nucleotide sequence ID" value="XM_011412461.1"/>
</dbReference>
<dbReference type="KEGG" id="maj:MAA_10743"/>
<dbReference type="OrthoDB" id="4191831at2759"/>
<dbReference type="GeneID" id="23632192"/>
<dbReference type="Proteomes" id="UP000002498">
    <property type="component" value="Unassembled WGS sequence"/>
</dbReference>
<dbReference type="HOGENOM" id="CLU_047750_0_0_1"/>
<keyword evidence="3" id="KW-1185">Reference proteome</keyword>
<sequence>MAVVQLGDWPSELIISLLGLLPLTDLLSMGRVNKYMRNVAEPLVYSTIEITWALRSTPPAMLLLPTILDRPDLAGHVRTLRLQGDGFENHPEVREPPAFPASPLLLDKATKFIQSTGVPFAKSWIGELQLGTADAIVAALLASMPNLMTLYLGPNFTIKSRLWGGVLRCALCQPKEYQLPTFTQLRHVTSEYRAKEWHHRDIANTADVLPFFYLPNVEHLSVSIDNPAQFAWPSDPPAPSSIVSLDLYRLRESRLAPVLSVLRGLQKLHWNWLYQPDLDENVSQDVVELDTAAAALSYVRDTLTDLTIRAITRPRISVGDYDPPSLEIQASLDGISSFSKLIRLCVPWVFLMGFSPSLSKKLLNALPLHLEFLDLAADLDDHEEWEWDDDSVLDAVRSELAGRALSSRPHLRQITLPIPLGFGDLSSEQKKKLGDISASAGVKLAWIDK</sequence>